<dbReference type="RefSeq" id="WP_073416303.1">
    <property type="nucleotide sequence ID" value="NZ_FQWC01000004.1"/>
</dbReference>
<dbReference type="AlphaFoldDB" id="A0A1M5NHT5"/>
<proteinExistence type="predicted"/>
<organism evidence="1 2">
    <name type="scientific">Flavobacterium defluvii</name>
    <dbReference type="NCBI Taxonomy" id="370979"/>
    <lineage>
        <taxon>Bacteria</taxon>
        <taxon>Pseudomonadati</taxon>
        <taxon>Bacteroidota</taxon>
        <taxon>Flavobacteriia</taxon>
        <taxon>Flavobacteriales</taxon>
        <taxon>Flavobacteriaceae</taxon>
        <taxon>Flavobacterium</taxon>
    </lineage>
</organism>
<dbReference type="EMBL" id="FQWC01000004">
    <property type="protein sequence ID" value="SHG89088.1"/>
    <property type="molecule type" value="Genomic_DNA"/>
</dbReference>
<evidence type="ECO:0000313" key="1">
    <source>
        <dbReference type="EMBL" id="SHG89088.1"/>
    </source>
</evidence>
<dbReference type="STRING" id="370979.SAMN05443663_104212"/>
<sequence length="180" mass="21413">MSQHTYKSSIDFITDLCFEYIETYSFQRGEEFEKNNQLNLSEYETLQRRKLRKNDLTSPQELKLNELKKLVGFTQYILNEEGEFHFSSKKINSFKSTDKEAINLKNILKTEINEIPDWLCAPKYRDAVVFYDKNNKIITSLNICLSCQYMETEMFNHINGDKLTYDLLKQFFIEIGHDVE</sequence>
<accession>A0A1M5NHT5</accession>
<gene>
    <name evidence="1" type="ORF">SAMN05443663_104212</name>
</gene>
<keyword evidence="2" id="KW-1185">Reference proteome</keyword>
<dbReference type="OrthoDB" id="1376341at2"/>
<evidence type="ECO:0000313" key="2">
    <source>
        <dbReference type="Proteomes" id="UP000184071"/>
    </source>
</evidence>
<reference evidence="2" key="1">
    <citation type="submission" date="2016-11" db="EMBL/GenBank/DDBJ databases">
        <authorList>
            <person name="Varghese N."/>
            <person name="Submissions S."/>
        </authorList>
    </citation>
    <scope>NUCLEOTIDE SEQUENCE [LARGE SCALE GENOMIC DNA]</scope>
    <source>
        <strain evidence="2">DSM 17963</strain>
    </source>
</reference>
<protein>
    <submittedName>
        <fullName evidence="1">Uncharacterized protein</fullName>
    </submittedName>
</protein>
<name>A0A1M5NHT5_9FLAO</name>
<dbReference type="Proteomes" id="UP000184071">
    <property type="component" value="Unassembled WGS sequence"/>
</dbReference>